<sequence>MSISLNSPWEDSERRPHLHTGPSRIHALSSIGKPLVLVLRDGMVLHLPLLAVGPFDLLLGWPGNEVLVHLHAITF</sequence>
<proteinExistence type="predicted"/>
<gene>
    <name evidence="2" type="ORF">ASNO1_50240</name>
</gene>
<comment type="caution">
    <text evidence="2">The sequence shown here is derived from an EMBL/GenBank/DDBJ whole genome shotgun (WGS) entry which is preliminary data.</text>
</comment>
<evidence type="ECO:0000313" key="3">
    <source>
        <dbReference type="Proteomes" id="UP001342631"/>
    </source>
</evidence>
<organism evidence="2 3">
    <name type="scientific">Corallococcus caeni</name>
    <dbReference type="NCBI Taxonomy" id="3082388"/>
    <lineage>
        <taxon>Bacteria</taxon>
        <taxon>Pseudomonadati</taxon>
        <taxon>Myxococcota</taxon>
        <taxon>Myxococcia</taxon>
        <taxon>Myxococcales</taxon>
        <taxon>Cystobacterineae</taxon>
        <taxon>Myxococcaceae</taxon>
        <taxon>Corallococcus</taxon>
    </lineage>
</organism>
<name>A0ABQ6QXP5_9BACT</name>
<accession>A0ABQ6QXP5</accession>
<reference evidence="2 3" key="1">
    <citation type="journal article" date="2024" name="Arch. Microbiol.">
        <title>Corallococcus caeni sp. nov., a novel myxobacterium isolated from activated sludge.</title>
        <authorList>
            <person name="Tomita S."/>
            <person name="Nakai R."/>
            <person name="Kuroda K."/>
            <person name="Kurashita H."/>
            <person name="Hatamoto M."/>
            <person name="Yamaguchi T."/>
            <person name="Narihiro T."/>
        </authorList>
    </citation>
    <scope>NUCLEOTIDE SEQUENCE [LARGE SCALE GENOMIC DNA]</scope>
    <source>
        <strain evidence="2 3">NO1</strain>
    </source>
</reference>
<evidence type="ECO:0000313" key="2">
    <source>
        <dbReference type="EMBL" id="GMU08771.1"/>
    </source>
</evidence>
<dbReference type="RefSeq" id="WP_267556348.1">
    <property type="nucleotide sequence ID" value="NZ_BTTX01000005.1"/>
</dbReference>
<feature type="region of interest" description="Disordered" evidence="1">
    <location>
        <begin position="1"/>
        <end position="24"/>
    </location>
</feature>
<dbReference type="Proteomes" id="UP001342631">
    <property type="component" value="Unassembled WGS sequence"/>
</dbReference>
<dbReference type="EMBL" id="BTTX01000005">
    <property type="protein sequence ID" value="GMU08771.1"/>
    <property type="molecule type" value="Genomic_DNA"/>
</dbReference>
<protein>
    <submittedName>
        <fullName evidence="2">Uncharacterized protein</fullName>
    </submittedName>
</protein>
<evidence type="ECO:0000256" key="1">
    <source>
        <dbReference type="SAM" id="MobiDB-lite"/>
    </source>
</evidence>
<keyword evidence="3" id="KW-1185">Reference proteome</keyword>